<dbReference type="CDD" id="cd00038">
    <property type="entry name" value="CAP_ED"/>
    <property type="match status" value="1"/>
</dbReference>
<dbReference type="InterPro" id="IPR000595">
    <property type="entry name" value="cNMP-bd_dom"/>
</dbReference>
<comment type="caution">
    <text evidence="2">The sequence shown here is derived from an EMBL/GenBank/DDBJ whole genome shotgun (WGS) entry which is preliminary data.</text>
</comment>
<dbReference type="Gene3D" id="2.60.120.10">
    <property type="entry name" value="Jelly Rolls"/>
    <property type="match status" value="1"/>
</dbReference>
<evidence type="ECO:0000313" key="3">
    <source>
        <dbReference type="Proteomes" id="UP001501508"/>
    </source>
</evidence>
<proteinExistence type="predicted"/>
<dbReference type="InterPro" id="IPR014710">
    <property type="entry name" value="RmlC-like_jellyroll"/>
</dbReference>
<sequence>MKSDPPDGYLEILREHVARISPLPDNDWSDFSRLWTTVEIPKKRILTTPGEVEPYLYFVLGGLQRIYHLAEDGREATIIFTYPYSFSGIVDSAITQTRSNYFFETLSDSIFLRTPAERFLQAARNNAGIGNFVQLALAHNVKGLLHRLVEIQSLKSEEKFKRFMERSPHMLHIVPHRYLANYLGIDPTNFSKFINRIVI</sequence>
<evidence type="ECO:0000259" key="1">
    <source>
        <dbReference type="Pfam" id="PF00027"/>
    </source>
</evidence>
<dbReference type="SUPFAM" id="SSF51206">
    <property type="entry name" value="cAMP-binding domain-like"/>
    <property type="match status" value="1"/>
</dbReference>
<name>A0ABP8M1V5_9BACT</name>
<protein>
    <recommendedName>
        <fullName evidence="1">Cyclic nucleotide-binding domain-containing protein</fullName>
    </recommendedName>
</protein>
<organism evidence="2 3">
    <name type="scientific">Ravibacter arvi</name>
    <dbReference type="NCBI Taxonomy" id="2051041"/>
    <lineage>
        <taxon>Bacteria</taxon>
        <taxon>Pseudomonadati</taxon>
        <taxon>Bacteroidota</taxon>
        <taxon>Cytophagia</taxon>
        <taxon>Cytophagales</taxon>
        <taxon>Spirosomataceae</taxon>
        <taxon>Ravibacter</taxon>
    </lineage>
</organism>
<reference evidence="3" key="1">
    <citation type="journal article" date="2019" name="Int. J. Syst. Evol. Microbiol.">
        <title>The Global Catalogue of Microorganisms (GCM) 10K type strain sequencing project: providing services to taxonomists for standard genome sequencing and annotation.</title>
        <authorList>
            <consortium name="The Broad Institute Genomics Platform"/>
            <consortium name="The Broad Institute Genome Sequencing Center for Infectious Disease"/>
            <person name="Wu L."/>
            <person name="Ma J."/>
        </authorList>
    </citation>
    <scope>NUCLEOTIDE SEQUENCE [LARGE SCALE GENOMIC DNA]</scope>
    <source>
        <strain evidence="3">JCM 31920</strain>
    </source>
</reference>
<dbReference type="RefSeq" id="WP_345029228.1">
    <property type="nucleotide sequence ID" value="NZ_BAABEY010000024.1"/>
</dbReference>
<gene>
    <name evidence="2" type="ORF">GCM10023091_23360</name>
</gene>
<feature type="domain" description="Cyclic nucleotide-binding" evidence="1">
    <location>
        <begin position="38"/>
        <end position="125"/>
    </location>
</feature>
<accession>A0ABP8M1V5</accession>
<dbReference type="EMBL" id="BAABEY010000024">
    <property type="protein sequence ID" value="GAA4440148.1"/>
    <property type="molecule type" value="Genomic_DNA"/>
</dbReference>
<dbReference type="Proteomes" id="UP001501508">
    <property type="component" value="Unassembled WGS sequence"/>
</dbReference>
<evidence type="ECO:0000313" key="2">
    <source>
        <dbReference type="EMBL" id="GAA4440148.1"/>
    </source>
</evidence>
<dbReference type="Pfam" id="PF00027">
    <property type="entry name" value="cNMP_binding"/>
    <property type="match status" value="1"/>
</dbReference>
<dbReference type="InterPro" id="IPR018490">
    <property type="entry name" value="cNMP-bd_dom_sf"/>
</dbReference>
<keyword evidence="3" id="KW-1185">Reference proteome</keyword>